<sequence>TLISSSVLNSKLLPALGKTLHQPRYGFRKKVDVMKTEDVEHGIFNIILNHLKVREGLMVFSNWPTFHNFSAGELFEGFDITFEQHQSGESVQVLEERGMLLFLTSLNSINLALRSPVH</sequence>
<comment type="caution">
    <text evidence="1">The sequence shown here is derived from an EMBL/GenBank/DDBJ whole genome shotgun (WGS) entry which is preliminary data.</text>
</comment>
<dbReference type="PANTHER" id="PTHR10293">
    <property type="entry name" value="GLUTAREDOXIN FAMILY MEMBER"/>
    <property type="match status" value="1"/>
</dbReference>
<reference evidence="1 2" key="1">
    <citation type="journal article" date="2021" name="Nat. Plants">
        <title>The Taxus genome provides insights into paclitaxel biosynthesis.</title>
        <authorList>
            <person name="Xiong X."/>
            <person name="Gou J."/>
            <person name="Liao Q."/>
            <person name="Li Y."/>
            <person name="Zhou Q."/>
            <person name="Bi G."/>
            <person name="Li C."/>
            <person name="Du R."/>
            <person name="Wang X."/>
            <person name="Sun T."/>
            <person name="Guo L."/>
            <person name="Liang H."/>
            <person name="Lu P."/>
            <person name="Wu Y."/>
            <person name="Zhang Z."/>
            <person name="Ro D.K."/>
            <person name="Shang Y."/>
            <person name="Huang S."/>
            <person name="Yan J."/>
        </authorList>
    </citation>
    <scope>NUCLEOTIDE SEQUENCE [LARGE SCALE GENOMIC DNA]</scope>
    <source>
        <strain evidence="1">Ta-2019</strain>
    </source>
</reference>
<dbReference type="EMBL" id="JAHRHJ020000010">
    <property type="protein sequence ID" value="KAH9297538.1"/>
    <property type="molecule type" value="Genomic_DNA"/>
</dbReference>
<dbReference type="InterPro" id="IPR004480">
    <property type="entry name" value="Monothiol_GRX-rel"/>
</dbReference>
<dbReference type="AlphaFoldDB" id="A0AA38CEX3"/>
<dbReference type="Gene3D" id="3.40.30.10">
    <property type="entry name" value="Glutaredoxin"/>
    <property type="match status" value="1"/>
</dbReference>
<organism evidence="1 2">
    <name type="scientific">Taxus chinensis</name>
    <name type="common">Chinese yew</name>
    <name type="synonym">Taxus wallichiana var. chinensis</name>
    <dbReference type="NCBI Taxonomy" id="29808"/>
    <lineage>
        <taxon>Eukaryota</taxon>
        <taxon>Viridiplantae</taxon>
        <taxon>Streptophyta</taxon>
        <taxon>Embryophyta</taxon>
        <taxon>Tracheophyta</taxon>
        <taxon>Spermatophyta</taxon>
        <taxon>Pinopsida</taxon>
        <taxon>Pinidae</taxon>
        <taxon>Conifers II</taxon>
        <taxon>Cupressales</taxon>
        <taxon>Taxaceae</taxon>
        <taxon>Taxus</taxon>
    </lineage>
</organism>
<proteinExistence type="predicted"/>
<dbReference type="GO" id="GO:0006879">
    <property type="term" value="P:intracellular iron ion homeostasis"/>
    <property type="evidence" value="ECO:0007669"/>
    <property type="project" value="TreeGrafter"/>
</dbReference>
<protein>
    <submittedName>
        <fullName evidence="1">Uncharacterized protein</fullName>
    </submittedName>
</protein>
<keyword evidence="2" id="KW-1185">Reference proteome</keyword>
<dbReference type="GO" id="GO:0005829">
    <property type="term" value="C:cytosol"/>
    <property type="evidence" value="ECO:0007669"/>
    <property type="project" value="TreeGrafter"/>
</dbReference>
<dbReference type="GO" id="GO:0005634">
    <property type="term" value="C:nucleus"/>
    <property type="evidence" value="ECO:0007669"/>
    <property type="project" value="TreeGrafter"/>
</dbReference>
<dbReference type="PANTHER" id="PTHR10293:SF73">
    <property type="entry name" value="GLUTAREDOXIN-3"/>
    <property type="match status" value="1"/>
</dbReference>
<feature type="non-terminal residue" evidence="1">
    <location>
        <position position="118"/>
    </location>
</feature>
<accession>A0AA38CEX3</accession>
<name>A0AA38CEX3_TAXCH</name>
<evidence type="ECO:0000313" key="2">
    <source>
        <dbReference type="Proteomes" id="UP000824469"/>
    </source>
</evidence>
<evidence type="ECO:0000313" key="1">
    <source>
        <dbReference type="EMBL" id="KAH9297538.1"/>
    </source>
</evidence>
<gene>
    <name evidence="1" type="ORF">KI387_029220</name>
</gene>
<dbReference type="Proteomes" id="UP000824469">
    <property type="component" value="Unassembled WGS sequence"/>
</dbReference>
<feature type="non-terminal residue" evidence="1">
    <location>
        <position position="1"/>
    </location>
</feature>